<gene>
    <name evidence="10" type="ORF">BUALT_Bualt12G0123900</name>
</gene>
<keyword evidence="5 8" id="KW-0812">Transmembrane</keyword>
<protein>
    <recommendedName>
        <fullName evidence="8">CASP-like protein</fullName>
    </recommendedName>
</protein>
<feature type="domain" description="Casparian strip membrane protein" evidence="9">
    <location>
        <begin position="27"/>
        <end position="179"/>
    </location>
</feature>
<evidence type="ECO:0000259" key="9">
    <source>
        <dbReference type="Pfam" id="PF04535"/>
    </source>
</evidence>
<accession>A0AAV6X183</accession>
<dbReference type="InterPro" id="IPR006702">
    <property type="entry name" value="CASP_dom"/>
</dbReference>
<evidence type="ECO:0000256" key="1">
    <source>
        <dbReference type="ARBA" id="ARBA00004651"/>
    </source>
</evidence>
<keyword evidence="4 8" id="KW-1003">Cell membrane</keyword>
<dbReference type="Pfam" id="PF04535">
    <property type="entry name" value="CASP_dom"/>
    <property type="match status" value="1"/>
</dbReference>
<dbReference type="InterPro" id="IPR044173">
    <property type="entry name" value="CASPL"/>
</dbReference>
<evidence type="ECO:0000256" key="2">
    <source>
        <dbReference type="ARBA" id="ARBA00007651"/>
    </source>
</evidence>
<reference evidence="10" key="1">
    <citation type="submission" date="2019-10" db="EMBL/GenBank/DDBJ databases">
        <authorList>
            <person name="Zhang R."/>
            <person name="Pan Y."/>
            <person name="Wang J."/>
            <person name="Ma R."/>
            <person name="Yu S."/>
        </authorList>
    </citation>
    <scope>NUCLEOTIDE SEQUENCE</scope>
    <source>
        <strain evidence="10">LA-IB0</strain>
        <tissue evidence="10">Leaf</tissue>
    </source>
</reference>
<dbReference type="NCBIfam" id="TIGR01569">
    <property type="entry name" value="A_tha_TIGR01569"/>
    <property type="match status" value="1"/>
</dbReference>
<evidence type="ECO:0000256" key="8">
    <source>
        <dbReference type="RuleBase" id="RU361233"/>
    </source>
</evidence>
<proteinExistence type="inferred from homology"/>
<comment type="similarity">
    <text evidence="2 8">Belongs to the Casparian strip membrane proteins (CASP) family.</text>
</comment>
<dbReference type="GO" id="GO:0005886">
    <property type="term" value="C:plasma membrane"/>
    <property type="evidence" value="ECO:0007669"/>
    <property type="project" value="UniProtKB-SubCell"/>
</dbReference>
<keyword evidence="7 8" id="KW-0472">Membrane</keyword>
<evidence type="ECO:0000313" key="10">
    <source>
        <dbReference type="EMBL" id="KAG8372985.1"/>
    </source>
</evidence>
<dbReference type="AlphaFoldDB" id="A0AAV6X183"/>
<keyword evidence="11" id="KW-1185">Reference proteome</keyword>
<evidence type="ECO:0000256" key="6">
    <source>
        <dbReference type="ARBA" id="ARBA00022989"/>
    </source>
</evidence>
<feature type="transmembrane region" description="Helical" evidence="8">
    <location>
        <begin position="119"/>
        <end position="146"/>
    </location>
</feature>
<sequence>MESQYKVGDGVIESGRKEKQVAVANNRKVRGYDLVLRVVAAALSLIAAVVLATDKQTAVVAVTLVPTLPAVNVPVTAKWHDLSTSVYFFVANVIACTYGVISSILTLANRNTNKGVATLIIIFDLVMVALLFSSVGASSALGLMGYEGDSHLQWRKVCNVMGKFCLQGTTALIISGVASSVFFLLVLLEILNLHKKY</sequence>
<feature type="transmembrane region" description="Helical" evidence="8">
    <location>
        <begin position="166"/>
        <end position="188"/>
    </location>
</feature>
<comment type="subcellular location">
    <subcellularLocation>
        <location evidence="1 8">Cell membrane</location>
        <topology evidence="1 8">Multi-pass membrane protein</topology>
    </subcellularLocation>
</comment>
<evidence type="ECO:0000256" key="4">
    <source>
        <dbReference type="ARBA" id="ARBA00022475"/>
    </source>
</evidence>
<comment type="caution">
    <text evidence="10">The sequence shown here is derived from an EMBL/GenBank/DDBJ whole genome shotgun (WGS) entry which is preliminary data.</text>
</comment>
<evidence type="ECO:0000313" key="11">
    <source>
        <dbReference type="Proteomes" id="UP000826271"/>
    </source>
</evidence>
<evidence type="ECO:0000256" key="5">
    <source>
        <dbReference type="ARBA" id="ARBA00022692"/>
    </source>
</evidence>
<dbReference type="EMBL" id="WHWC01000012">
    <property type="protein sequence ID" value="KAG8372985.1"/>
    <property type="molecule type" value="Genomic_DNA"/>
</dbReference>
<dbReference type="PANTHER" id="PTHR36488">
    <property type="entry name" value="CASP-LIKE PROTEIN 1U1"/>
    <property type="match status" value="1"/>
</dbReference>
<comment type="subunit">
    <text evidence="3 8">Homodimer and heterodimers.</text>
</comment>
<dbReference type="PANTHER" id="PTHR36488:SF8">
    <property type="entry name" value="CASP-LIKE PROTEIN 1U1"/>
    <property type="match status" value="1"/>
</dbReference>
<dbReference type="Proteomes" id="UP000826271">
    <property type="component" value="Unassembled WGS sequence"/>
</dbReference>
<evidence type="ECO:0000256" key="3">
    <source>
        <dbReference type="ARBA" id="ARBA00011489"/>
    </source>
</evidence>
<organism evidence="10 11">
    <name type="scientific">Buddleja alternifolia</name>
    <dbReference type="NCBI Taxonomy" id="168488"/>
    <lineage>
        <taxon>Eukaryota</taxon>
        <taxon>Viridiplantae</taxon>
        <taxon>Streptophyta</taxon>
        <taxon>Embryophyta</taxon>
        <taxon>Tracheophyta</taxon>
        <taxon>Spermatophyta</taxon>
        <taxon>Magnoliopsida</taxon>
        <taxon>eudicotyledons</taxon>
        <taxon>Gunneridae</taxon>
        <taxon>Pentapetalae</taxon>
        <taxon>asterids</taxon>
        <taxon>lamiids</taxon>
        <taxon>Lamiales</taxon>
        <taxon>Scrophulariaceae</taxon>
        <taxon>Buddlejeae</taxon>
        <taxon>Buddleja</taxon>
    </lineage>
</organism>
<feature type="transmembrane region" description="Helical" evidence="8">
    <location>
        <begin position="34"/>
        <end position="53"/>
    </location>
</feature>
<feature type="transmembrane region" description="Helical" evidence="8">
    <location>
        <begin position="86"/>
        <end position="107"/>
    </location>
</feature>
<evidence type="ECO:0000256" key="7">
    <source>
        <dbReference type="ARBA" id="ARBA00023136"/>
    </source>
</evidence>
<dbReference type="InterPro" id="IPR006459">
    <property type="entry name" value="CASP/CASPL"/>
</dbReference>
<keyword evidence="6 8" id="KW-1133">Transmembrane helix</keyword>
<name>A0AAV6X183_9LAMI</name>